<dbReference type="PANTHER" id="PTHR46730">
    <property type="entry name" value="POLYCYSTIN-1"/>
    <property type="match status" value="1"/>
</dbReference>
<accession>A0AB40A092</accession>
<dbReference type="Gene3D" id="2.60.60.20">
    <property type="entry name" value="PLAT/LH2 domain"/>
    <property type="match status" value="1"/>
</dbReference>
<comment type="caution">
    <text evidence="6">Lacks conserved residue(s) required for the propagation of feature annotation.</text>
</comment>
<feature type="signal peptide" evidence="8">
    <location>
        <begin position="1"/>
        <end position="22"/>
    </location>
</feature>
<dbReference type="GO" id="GO:0005261">
    <property type="term" value="F:monoatomic cation channel activity"/>
    <property type="evidence" value="ECO:0007669"/>
    <property type="project" value="TreeGrafter"/>
</dbReference>
<keyword evidence="5 7" id="KW-0472">Membrane</keyword>
<keyword evidence="8" id="KW-0732">Signal</keyword>
<evidence type="ECO:0000256" key="8">
    <source>
        <dbReference type="SAM" id="SignalP"/>
    </source>
</evidence>
<evidence type="ECO:0000313" key="11">
    <source>
        <dbReference type="RefSeq" id="XP_016946067.3"/>
    </source>
</evidence>
<reference evidence="11" key="2">
    <citation type="submission" date="2025-08" db="UniProtKB">
        <authorList>
            <consortium name="RefSeq"/>
        </authorList>
    </citation>
    <scope>IDENTIFICATION</scope>
</reference>
<dbReference type="Pfam" id="PF02010">
    <property type="entry name" value="REJ"/>
    <property type="match status" value="1"/>
</dbReference>
<feature type="transmembrane region" description="Helical" evidence="7">
    <location>
        <begin position="1552"/>
        <end position="1584"/>
    </location>
</feature>
<evidence type="ECO:0000256" key="6">
    <source>
        <dbReference type="PROSITE-ProRule" id="PRU00152"/>
    </source>
</evidence>
<dbReference type="PROSITE" id="PS50095">
    <property type="entry name" value="PLAT"/>
    <property type="match status" value="1"/>
</dbReference>
<evidence type="ECO:0000256" key="2">
    <source>
        <dbReference type="ARBA" id="ARBA00022692"/>
    </source>
</evidence>
<feature type="chain" id="PRO_5046962197" description="PLAT domain-containing protein" evidence="8">
    <location>
        <begin position="23"/>
        <end position="1587"/>
    </location>
</feature>
<dbReference type="RefSeq" id="XP_016946067.3">
    <property type="nucleotide sequence ID" value="XM_017090578.4"/>
</dbReference>
<feature type="domain" description="PLAT" evidence="9">
    <location>
        <begin position="1345"/>
        <end position="1462"/>
    </location>
</feature>
<dbReference type="GeneID" id="108021720"/>
<protein>
    <recommendedName>
        <fullName evidence="9">PLAT domain-containing protein</fullName>
    </recommendedName>
</protein>
<feature type="transmembrane region" description="Helical" evidence="7">
    <location>
        <begin position="1515"/>
        <end position="1532"/>
    </location>
</feature>
<dbReference type="PANTHER" id="PTHR46730:SF1">
    <property type="entry name" value="PLAT DOMAIN-CONTAINING PROTEIN"/>
    <property type="match status" value="1"/>
</dbReference>
<dbReference type="GO" id="GO:0006816">
    <property type="term" value="P:calcium ion transport"/>
    <property type="evidence" value="ECO:0007669"/>
    <property type="project" value="TreeGrafter"/>
</dbReference>
<evidence type="ECO:0000256" key="4">
    <source>
        <dbReference type="ARBA" id="ARBA00022989"/>
    </source>
</evidence>
<reference evidence="10" key="1">
    <citation type="submission" date="2025-05" db="UniProtKB">
        <authorList>
            <consortium name="RefSeq"/>
        </authorList>
    </citation>
    <scope>NUCLEOTIDE SEQUENCE [LARGE SCALE GENOMIC DNA]</scope>
</reference>
<keyword evidence="10" id="KW-1185">Reference proteome</keyword>
<dbReference type="Pfam" id="PF01477">
    <property type="entry name" value="PLAT"/>
    <property type="match status" value="1"/>
</dbReference>
<dbReference type="CDD" id="cd00113">
    <property type="entry name" value="PLAT"/>
    <property type="match status" value="1"/>
</dbReference>
<sequence>MQLFLYLMTTSISLMLIMENDGTPLMALLDGTFLKGNNLSTGSSQSLRSAEVRYTSKTSRLSKMLRSRKDQDDSQRKLAVDEEQKRIESLWDPVLNQSYDFSSFRDYYNTPYILPTRISKKLSLEDLYNEERNSYPNLWQPLINKTFEPPVLEDYDSRNFTAESEIEINKGEHRNISLPQIEKRWYPIYNKSSICESPNSLEFQNETEDVNFKLPCLKNRSPLESYFERDRGPNRPRRRGLQVHLYIKAKLVYGKEYYIFTTLPSLGKNNFVLTITVDTKDYLINEIDTAVDVEYTGWSYTTNLKALLQRFGIHDYRLKYRSCYYYRSTATFYSTKHQYIIAEVSSMKDRRRLLAHVVRRRIRVRRPPHVTCLPSLNLEFCKNPEEAVVLSPWGHVEFFATIGDECPLVKYKNVKWLFYDIREKKFLGQAEGAVGLVLKLLPYRLKFRKNPQGTKVFLLRVEAIINDLFTVARCYVTYRTPQVEPQIKGNERRKVDVRKPISLDGSGSKDRMKKTESTESKDFFWSCRSLDDPENKYCKKYMSEVPSLRLPANALKPNSDYDFTLTVASRIDPGNRKTVSQVVRGTTMKSFTPQILCRRNCDLGVYAPIESVHLIPKCDDCPGKIKRYEWWVLPEGDAPHLESRYKYLILHHQEPHLYIRLKMEMENKRWVEAFYTLRRNDGPQKGDCRVSPMFGLESITIFEISCLGFETNYSPLTFRYTTDTGVIATNVPYKRFKVTLPATQGLKISICDNIDMCVDRKGRVWVIPIYRIFRSKIDYVMENVTHLLLHGQWNRAFVTSLAASNLIRSTGEGRQVYSYVQKAAAHTGSQLEQLTSLATHIMGKLKPIDYRGATLMADIFSQLSGIFEEIVREREWLHRDAYQSLTASHMFFMSVLGQKTEHHSVAMCKPYNPECLNLQKLDFERHFAIEFDPLILLRINSWMMNTWYLYKCVYYIGVVATQRHHPYDDALSVQVGGIAYQINVTEVTVNAKDIVMETIDNIHVVEISKELLFELKASLNHSTILFQTISQQNHHNIFWWYPDPLPSKTSVLILHAYSPTNFFHSSKEAELKNPLVYKTNITQFNDEFFTQWMANSSIRNSTEIHIYSLMLNQKAMLAVRIVSCSELMYIKMRMHRWPTLGQIRQGACRITPEMVGKRIWMANSCARSRAYVAIHRPGDVRYRKKLRTGKKYKKKRIKREAYYDYEYEEPEEILESRFLNYSILLEIYQCNFWKNRSLDPGWSKDYCTTTFEHASGTSVQCTCYTLGTLSSRIFPISAELFVEHIPVPVLLYNMTMLLIFLVLFLMIILKWIFNADIITAHLREPSILHCETAKGKTDRWHGKGAEILLVIVTGGQEFAGTTSNIKFYFKSPNRPQTSYQITQDPGHPKLLRNSTNKLMIPRGNIYIPTRLALGIGRNGRYPSWYCRSITVVDLELNVQQLFLVDSWIERGHTHFMRSKYFTMGPYRKTPKYTWCQRLRLRIEQLYVSWFMINPITGPWQSNVGGITMNRFERSCVWICNTAVTLAVVSLYFGKSTVESIQEETRQNIEHSLQITVVIVLAFYAFVICLCIHFVFEVVMLRWLWPQK</sequence>
<evidence type="ECO:0000256" key="1">
    <source>
        <dbReference type="ARBA" id="ARBA00004370"/>
    </source>
</evidence>
<evidence type="ECO:0000259" key="9">
    <source>
        <dbReference type="PROSITE" id="PS50095"/>
    </source>
</evidence>
<dbReference type="InterPro" id="IPR001024">
    <property type="entry name" value="PLAT/LH2_dom"/>
</dbReference>
<proteinExistence type="predicted"/>
<keyword evidence="3" id="KW-0677">Repeat</keyword>
<comment type="subcellular location">
    <subcellularLocation>
        <location evidence="1">Membrane</location>
    </subcellularLocation>
</comment>
<evidence type="ECO:0000256" key="3">
    <source>
        <dbReference type="ARBA" id="ARBA00022737"/>
    </source>
</evidence>
<evidence type="ECO:0000256" key="7">
    <source>
        <dbReference type="SAM" id="Phobius"/>
    </source>
</evidence>
<keyword evidence="4 7" id="KW-1133">Transmembrane helix</keyword>
<dbReference type="InterPro" id="IPR036392">
    <property type="entry name" value="PLAT/LH2_dom_sf"/>
</dbReference>
<name>A0AB40A092_DROSZ</name>
<organism evidence="10 11">
    <name type="scientific">Drosophila suzukii</name>
    <name type="common">Spotted-wing drosophila fruit fly</name>
    <dbReference type="NCBI Taxonomy" id="28584"/>
    <lineage>
        <taxon>Eukaryota</taxon>
        <taxon>Metazoa</taxon>
        <taxon>Ecdysozoa</taxon>
        <taxon>Arthropoda</taxon>
        <taxon>Hexapoda</taxon>
        <taxon>Insecta</taxon>
        <taxon>Pterygota</taxon>
        <taxon>Neoptera</taxon>
        <taxon>Endopterygota</taxon>
        <taxon>Diptera</taxon>
        <taxon>Brachycera</taxon>
        <taxon>Muscomorpha</taxon>
        <taxon>Ephydroidea</taxon>
        <taxon>Drosophilidae</taxon>
        <taxon>Drosophila</taxon>
        <taxon>Sophophora</taxon>
    </lineage>
</organism>
<feature type="transmembrane region" description="Helical" evidence="7">
    <location>
        <begin position="1290"/>
        <end position="1313"/>
    </location>
</feature>
<gene>
    <name evidence="11" type="primary">LOC108021720</name>
</gene>
<evidence type="ECO:0000313" key="10">
    <source>
        <dbReference type="Proteomes" id="UP001652628"/>
    </source>
</evidence>
<keyword evidence="2 7" id="KW-0812">Transmembrane</keyword>
<dbReference type="SUPFAM" id="SSF49723">
    <property type="entry name" value="Lipase/lipooxygenase domain (PLAT/LH2 domain)"/>
    <property type="match status" value="1"/>
</dbReference>
<dbReference type="GO" id="GO:0005886">
    <property type="term" value="C:plasma membrane"/>
    <property type="evidence" value="ECO:0007669"/>
    <property type="project" value="TreeGrafter"/>
</dbReference>
<dbReference type="Proteomes" id="UP001652628">
    <property type="component" value="Chromosome 2L"/>
</dbReference>
<evidence type="ECO:0000256" key="5">
    <source>
        <dbReference type="ARBA" id="ARBA00023136"/>
    </source>
</evidence>
<dbReference type="InterPro" id="IPR002859">
    <property type="entry name" value="PKD/REJ-like"/>
</dbReference>